<evidence type="ECO:0000256" key="3">
    <source>
        <dbReference type="ARBA" id="ARBA00023163"/>
    </source>
</evidence>
<evidence type="ECO:0000256" key="4">
    <source>
        <dbReference type="SAM" id="MobiDB-lite"/>
    </source>
</evidence>
<dbReference type="Proteomes" id="UP000198802">
    <property type="component" value="Unassembled WGS sequence"/>
</dbReference>
<evidence type="ECO:0000313" key="7">
    <source>
        <dbReference type="Proteomes" id="UP000198802"/>
    </source>
</evidence>
<keyword evidence="7" id="KW-1185">Reference proteome</keyword>
<name>A0A0S4QX76_9ACTN</name>
<dbReference type="AlphaFoldDB" id="A0A0S4QX76"/>
<keyword evidence="1" id="KW-0805">Transcription regulation</keyword>
<feature type="domain" description="HTH hxlR-type" evidence="5">
    <location>
        <begin position="28"/>
        <end position="126"/>
    </location>
</feature>
<evidence type="ECO:0000313" key="6">
    <source>
        <dbReference type="EMBL" id="CUU59050.1"/>
    </source>
</evidence>
<gene>
    <name evidence="6" type="ORF">Ga0074812_12475</name>
</gene>
<feature type="region of interest" description="Disordered" evidence="4">
    <location>
        <begin position="136"/>
        <end position="163"/>
    </location>
</feature>
<accession>A0A0S4QX76</accession>
<dbReference type="GO" id="GO:0003677">
    <property type="term" value="F:DNA binding"/>
    <property type="evidence" value="ECO:0007669"/>
    <property type="project" value="UniProtKB-KW"/>
</dbReference>
<dbReference type="Gene3D" id="1.10.10.10">
    <property type="entry name" value="Winged helix-like DNA-binding domain superfamily/Winged helix DNA-binding domain"/>
    <property type="match status" value="1"/>
</dbReference>
<keyword evidence="3" id="KW-0804">Transcription</keyword>
<dbReference type="PANTHER" id="PTHR33204:SF39">
    <property type="entry name" value="TRANSCRIPTIONAL REGULATORY PROTEIN"/>
    <property type="match status" value="1"/>
</dbReference>
<reference evidence="7" key="1">
    <citation type="submission" date="2015-11" db="EMBL/GenBank/DDBJ databases">
        <authorList>
            <person name="Varghese N."/>
        </authorList>
    </citation>
    <scope>NUCLEOTIDE SEQUENCE [LARGE SCALE GENOMIC DNA]</scope>
    <source>
        <strain evidence="7">DSM 45899</strain>
    </source>
</reference>
<proteinExistence type="predicted"/>
<dbReference type="InterPro" id="IPR036388">
    <property type="entry name" value="WH-like_DNA-bd_sf"/>
</dbReference>
<feature type="compositionally biased region" description="Polar residues" evidence="4">
    <location>
        <begin position="144"/>
        <end position="153"/>
    </location>
</feature>
<dbReference type="InterPro" id="IPR036390">
    <property type="entry name" value="WH_DNA-bd_sf"/>
</dbReference>
<protein>
    <submittedName>
        <fullName evidence="6">DNA-binding transcriptional regulator, HxlR family</fullName>
    </submittedName>
</protein>
<evidence type="ECO:0000256" key="1">
    <source>
        <dbReference type="ARBA" id="ARBA00023015"/>
    </source>
</evidence>
<dbReference type="PROSITE" id="PS51118">
    <property type="entry name" value="HTH_HXLR"/>
    <property type="match status" value="1"/>
</dbReference>
<organism evidence="6 7">
    <name type="scientific">Parafrankia irregularis</name>
    <dbReference type="NCBI Taxonomy" id="795642"/>
    <lineage>
        <taxon>Bacteria</taxon>
        <taxon>Bacillati</taxon>
        <taxon>Actinomycetota</taxon>
        <taxon>Actinomycetes</taxon>
        <taxon>Frankiales</taxon>
        <taxon>Frankiaceae</taxon>
        <taxon>Parafrankia</taxon>
    </lineage>
</organism>
<dbReference type="PANTHER" id="PTHR33204">
    <property type="entry name" value="TRANSCRIPTIONAL REGULATOR, MARR FAMILY"/>
    <property type="match status" value="1"/>
</dbReference>
<evidence type="ECO:0000259" key="5">
    <source>
        <dbReference type="PROSITE" id="PS51118"/>
    </source>
</evidence>
<dbReference type="RefSeq" id="WP_091282983.1">
    <property type="nucleotide sequence ID" value="NZ_FAOZ01000024.1"/>
</dbReference>
<sequence>MLDTHMGVPTVLAVDLGLPVTPAEHEACPITDVLRRVGDKWSVLVVVLLGRGPRRFNELHRLVEGISQRMLTRTLRGLERDGLVTRTVAPTVPVTVEYSLSELGVTLLVPLSVLTDWVITHQDEIADARHEYDTWDTVPPTCGPASSEQQQQPRPVKRSPGGV</sequence>
<evidence type="ECO:0000256" key="2">
    <source>
        <dbReference type="ARBA" id="ARBA00023125"/>
    </source>
</evidence>
<dbReference type="SUPFAM" id="SSF46785">
    <property type="entry name" value="Winged helix' DNA-binding domain"/>
    <property type="match status" value="1"/>
</dbReference>
<keyword evidence="2 6" id="KW-0238">DNA-binding</keyword>
<dbReference type="Pfam" id="PF01638">
    <property type="entry name" value="HxlR"/>
    <property type="match status" value="1"/>
</dbReference>
<dbReference type="InterPro" id="IPR002577">
    <property type="entry name" value="HTH_HxlR"/>
</dbReference>
<dbReference type="EMBL" id="FAOZ01000024">
    <property type="protein sequence ID" value="CUU59050.1"/>
    <property type="molecule type" value="Genomic_DNA"/>
</dbReference>